<dbReference type="AlphaFoldDB" id="A0AB34PQG2"/>
<name>A0AB34PQG2_CANAX</name>
<protein>
    <submittedName>
        <fullName evidence="3">Uncharacterized protein</fullName>
    </submittedName>
</protein>
<evidence type="ECO:0000256" key="1">
    <source>
        <dbReference type="SAM" id="MobiDB-lite"/>
    </source>
</evidence>
<keyword evidence="2" id="KW-0732">Signal</keyword>
<dbReference type="Proteomes" id="UP000030161">
    <property type="component" value="Unassembled WGS sequence"/>
</dbReference>
<feature type="signal peptide" evidence="2">
    <location>
        <begin position="1"/>
        <end position="18"/>
    </location>
</feature>
<feature type="compositionally biased region" description="Polar residues" evidence="1">
    <location>
        <begin position="234"/>
        <end position="246"/>
    </location>
</feature>
<dbReference type="EMBL" id="AJIX01000027">
    <property type="protein sequence ID" value="KGR08924.1"/>
    <property type="molecule type" value="Genomic_DNA"/>
</dbReference>
<proteinExistence type="predicted"/>
<accession>A0AB34PQG2</accession>
<evidence type="ECO:0000256" key="2">
    <source>
        <dbReference type="SAM" id="SignalP"/>
    </source>
</evidence>
<feature type="region of interest" description="Disordered" evidence="1">
    <location>
        <begin position="219"/>
        <end position="246"/>
    </location>
</feature>
<gene>
    <name evidence="3" type="ORF">MG3_03677</name>
</gene>
<evidence type="ECO:0000313" key="3">
    <source>
        <dbReference type="EMBL" id="KGR08924.1"/>
    </source>
</evidence>
<comment type="caution">
    <text evidence="3">The sequence shown here is derived from an EMBL/GenBank/DDBJ whole genome shotgun (WGS) entry which is preliminary data.</text>
</comment>
<evidence type="ECO:0000313" key="4">
    <source>
        <dbReference type="Proteomes" id="UP000030161"/>
    </source>
</evidence>
<reference evidence="3 4" key="1">
    <citation type="submission" date="2013-12" db="EMBL/GenBank/DDBJ databases">
        <title>The Genome Sequence of Candida albicans P78048.</title>
        <authorList>
            <consortium name="The Broad Institute Genome Sequencing Platform"/>
            <consortium name="The Broad Institute Genome Sequencing Center for Infectious Disease"/>
            <person name="Cuomo C."/>
            <person name="Bennett R."/>
            <person name="Hirakawa M."/>
            <person name="Noverr M."/>
            <person name="Mitchell A."/>
            <person name="Young S.K."/>
            <person name="Zeng Q."/>
            <person name="Gargeya S."/>
            <person name="Fitzgerald M."/>
            <person name="Abouelleil A."/>
            <person name="Alvarado L."/>
            <person name="Berlin A.M."/>
            <person name="Chapman S.B."/>
            <person name="Dewar J."/>
            <person name="Goldberg J."/>
            <person name="Griggs A."/>
            <person name="Gujja S."/>
            <person name="Hansen M."/>
            <person name="Howarth C."/>
            <person name="Imamovic A."/>
            <person name="Larimer J."/>
            <person name="McCowan C."/>
            <person name="Murphy C."/>
            <person name="Pearson M."/>
            <person name="Priest M."/>
            <person name="Roberts A."/>
            <person name="Saif S."/>
            <person name="Shea T."/>
            <person name="Sykes S."/>
            <person name="Wortman J."/>
            <person name="Nusbaum C."/>
            <person name="Birren B."/>
        </authorList>
    </citation>
    <scope>NUCLEOTIDE SEQUENCE [LARGE SCALE GENOMIC DNA]</scope>
    <source>
        <strain evidence="3 4">P78048</strain>
    </source>
</reference>
<organism evidence="3 4">
    <name type="scientific">Candida albicans P78048</name>
    <dbReference type="NCBI Taxonomy" id="1094989"/>
    <lineage>
        <taxon>Eukaryota</taxon>
        <taxon>Fungi</taxon>
        <taxon>Dikarya</taxon>
        <taxon>Ascomycota</taxon>
        <taxon>Saccharomycotina</taxon>
        <taxon>Pichiomycetes</taxon>
        <taxon>Debaryomycetaceae</taxon>
        <taxon>Candida/Lodderomyces clade</taxon>
        <taxon>Candida</taxon>
    </lineage>
</organism>
<feature type="chain" id="PRO_5044326695" evidence="2">
    <location>
        <begin position="19"/>
        <end position="277"/>
    </location>
</feature>
<sequence length="277" mass="28389">MKYFTIATVLTLASSALAAIRDVQLFAQSSNEEINNLGLISRREGAGVNYLFLASGAETLKFDDETFTIFSELQTGSTTARQSLVVSGGVVQLSVSGQPLHVEIAEDGSVKFAGSDSVAAAKNINDPYNYSKDSFAVVTNGGEGSIPFKIIAKFIGGGKSSSVTKHTEAPTTSPVYSNKTVTVFTTYCPESTTITLTICSEVCTPTVIETSGSVTVSSVLPSSSTEAPPKTSVAAPSTTAEAQTTAPVTSYEGGANEIVGGGSMAIALAAAAIGLVI</sequence>